<accession>A0A5F7ZVB7</accession>
<reference evidence="2" key="2">
    <citation type="submission" date="2019-01" db="EMBL/GenBank/DDBJ databases">
        <authorList>
            <person name="Graves T."/>
            <person name="Eichler E.E."/>
            <person name="Wilson R.K."/>
        </authorList>
    </citation>
    <scope>NUCLEOTIDE SEQUENCE [LARGE SCALE GENOMIC DNA]</scope>
    <source>
        <strain evidence="2">17573</strain>
    </source>
</reference>
<feature type="region of interest" description="Disordered" evidence="1">
    <location>
        <begin position="96"/>
        <end position="135"/>
    </location>
</feature>
<dbReference type="Bgee" id="ENSMMUG00000057646">
    <property type="expression patterns" value="Expressed in spermatid and 3 other cell types or tissues"/>
</dbReference>
<proteinExistence type="predicted"/>
<protein>
    <submittedName>
        <fullName evidence="2">Uncharacterized protein</fullName>
    </submittedName>
</protein>
<sequence length="167" mass="17974">MGGCRSRGLPLRKVAEAPREFESGACELAVLGDLAHPLQLLAQVLSPSLPRAASRSEWGVCQACARACWNLRWTVSSACSPSSRLRLSFHTSPQAEGASSSLSQPRDGLPQCSGWLKGSSRATRVDTKAEEEPRVRAASMLSPLNTIKILFLSASWATVYQFSSVNV</sequence>
<reference evidence="3" key="1">
    <citation type="journal article" date="2007" name="Science">
        <title>Evolutionary and biomedical insights from the rhesus macaque genome.</title>
        <authorList>
            <person name="Gibbs R.A."/>
            <person name="Rogers J."/>
            <person name="Katze M.G."/>
            <person name="Bumgarner R."/>
            <person name="Weinstock G.M."/>
            <person name="Mardis E.R."/>
            <person name="Remington K.A."/>
            <person name="Strausberg R.L."/>
            <person name="Venter J.C."/>
            <person name="Wilson R.K."/>
            <person name="Batzer M.A."/>
            <person name="Bustamante C.D."/>
            <person name="Eichler E.E."/>
            <person name="Hahn M.W."/>
            <person name="Hardison R.C."/>
            <person name="Makova K.D."/>
            <person name="Miller W."/>
            <person name="Milosavljevic A."/>
            <person name="Palermo R.E."/>
            <person name="Siepel A."/>
            <person name="Sikela J.M."/>
            <person name="Attaway T."/>
            <person name="Bell S."/>
            <person name="Bernard K.E."/>
            <person name="Buhay C.J."/>
            <person name="Chandrabose M.N."/>
            <person name="Dao M."/>
            <person name="Davis C."/>
            <person name="Delehaunty K.D."/>
            <person name="Ding Y."/>
            <person name="Dinh H.H."/>
            <person name="Dugan-Rocha S."/>
            <person name="Fulton L.A."/>
            <person name="Gabisi R.A."/>
            <person name="Garner T.T."/>
            <person name="Godfrey J."/>
            <person name="Hawes A.C."/>
            <person name="Hernandez J."/>
            <person name="Hines S."/>
            <person name="Holder M."/>
            <person name="Hume J."/>
            <person name="Jhangiani S.N."/>
            <person name="Joshi V."/>
            <person name="Khan Z.M."/>
            <person name="Kirkness E.F."/>
            <person name="Cree A."/>
            <person name="Fowler R.G."/>
            <person name="Lee S."/>
            <person name="Lewis L.R."/>
            <person name="Li Z."/>
            <person name="Liu Y.-S."/>
            <person name="Moore S.M."/>
            <person name="Muzny D."/>
            <person name="Nazareth L.V."/>
            <person name="Ngo D.N."/>
            <person name="Okwuonu G.O."/>
            <person name="Pai G."/>
            <person name="Parker D."/>
            <person name="Paul H.A."/>
            <person name="Pfannkoch C."/>
            <person name="Pohl C.S."/>
            <person name="Rogers Y.-H.C."/>
            <person name="Ruiz S.J."/>
            <person name="Sabo A."/>
            <person name="Santibanez J."/>
            <person name="Schneider B.W."/>
            <person name="Smith S.M."/>
            <person name="Sodergren E."/>
            <person name="Svatek A.F."/>
            <person name="Utterback T.R."/>
            <person name="Vattathil S."/>
            <person name="Warren W."/>
            <person name="White C.S."/>
            <person name="Chinwalla A.T."/>
            <person name="Feng Y."/>
            <person name="Halpern A.L."/>
            <person name="Hillier L.W."/>
            <person name="Huang X."/>
            <person name="Minx P."/>
            <person name="Nelson J.O."/>
            <person name="Pepin K.H."/>
            <person name="Qin X."/>
            <person name="Sutton G.G."/>
            <person name="Venter E."/>
            <person name="Walenz B.P."/>
            <person name="Wallis J.W."/>
            <person name="Worley K.C."/>
            <person name="Yang S.-P."/>
            <person name="Jones S.M."/>
            <person name="Marra M.A."/>
            <person name="Rocchi M."/>
            <person name="Schein J.E."/>
            <person name="Baertsch R."/>
            <person name="Clarke L."/>
            <person name="Csuros M."/>
            <person name="Glasscock J."/>
            <person name="Harris R.A."/>
            <person name="Havlak P."/>
            <person name="Jackson A.R."/>
            <person name="Jiang H."/>
            <person name="Liu Y."/>
            <person name="Messina D.N."/>
            <person name="Shen Y."/>
            <person name="Song H.X.-Z."/>
            <person name="Wylie T."/>
            <person name="Zhang L."/>
            <person name="Birney E."/>
            <person name="Han K."/>
            <person name="Konkel M.K."/>
            <person name="Lee J."/>
            <person name="Smit A.F.A."/>
            <person name="Ullmer B."/>
            <person name="Wang H."/>
            <person name="Xing J."/>
            <person name="Burhans R."/>
            <person name="Cheng Z."/>
            <person name="Karro J.E."/>
            <person name="Ma J."/>
            <person name="Raney B."/>
            <person name="She X."/>
            <person name="Cox M.J."/>
            <person name="Demuth J.P."/>
            <person name="Dumas L.J."/>
            <person name="Han S.-G."/>
            <person name="Hopkins J."/>
            <person name="Karimpour-Fard A."/>
            <person name="Kim Y.H."/>
            <person name="Pollack J.R."/>
            <person name="Vinar T."/>
            <person name="Addo-Quaye C."/>
            <person name="Degenhardt J."/>
            <person name="Denby A."/>
            <person name="Hubisz M.J."/>
            <person name="Indap A."/>
            <person name="Kosiol C."/>
            <person name="Lahn B.T."/>
            <person name="Lawson H.A."/>
            <person name="Marklein A."/>
            <person name="Nielsen R."/>
            <person name="Vallender E.J."/>
            <person name="Clark A.G."/>
            <person name="Ferguson B."/>
            <person name="Hernandez R.D."/>
            <person name="Hirani K."/>
            <person name="Kehrer-Sawatzki H."/>
            <person name="Kolb J."/>
            <person name="Patil S."/>
            <person name="Pu L.-L."/>
            <person name="Ren Y."/>
            <person name="Smith D.G."/>
            <person name="Wheeler D.A."/>
            <person name="Schenck I."/>
            <person name="Ball E.V."/>
            <person name="Chen R."/>
            <person name="Cooper D.N."/>
            <person name="Giardine B."/>
            <person name="Hsu F."/>
            <person name="Kent W.J."/>
            <person name="Lesk A."/>
            <person name="Nelson D.L."/>
            <person name="O'brien W.E."/>
            <person name="Pruefer K."/>
            <person name="Stenson P.D."/>
            <person name="Wallace J.C."/>
            <person name="Ke H."/>
            <person name="Liu X.-M."/>
            <person name="Wang P."/>
            <person name="Xiang A.P."/>
            <person name="Yang F."/>
            <person name="Barber G.P."/>
            <person name="Haussler D."/>
            <person name="Karolchik D."/>
            <person name="Kern A.D."/>
            <person name="Kuhn R.M."/>
            <person name="Smith K.E."/>
            <person name="Zwieg A.S."/>
        </authorList>
    </citation>
    <scope>NUCLEOTIDE SEQUENCE [LARGE SCALE GENOMIC DNA]</scope>
    <source>
        <strain evidence="3">17573</strain>
    </source>
</reference>
<reference evidence="2" key="4">
    <citation type="submission" date="2025-09" db="UniProtKB">
        <authorList>
            <consortium name="Ensembl"/>
        </authorList>
    </citation>
    <scope>IDENTIFICATION</scope>
    <source>
        <strain evidence="2">17573</strain>
    </source>
</reference>
<dbReference type="AlphaFoldDB" id="A0A5F7ZVB7"/>
<dbReference type="GeneTree" id="ENSGT00980000202150"/>
<feature type="compositionally biased region" description="Basic and acidic residues" evidence="1">
    <location>
        <begin position="123"/>
        <end position="135"/>
    </location>
</feature>
<evidence type="ECO:0000256" key="1">
    <source>
        <dbReference type="SAM" id="MobiDB-lite"/>
    </source>
</evidence>
<dbReference type="InParanoid" id="A0A5F7ZVB7"/>
<dbReference type="VEuPathDB" id="HostDB:ENSMMUG00000057646"/>
<evidence type="ECO:0000313" key="2">
    <source>
        <dbReference type="Ensembl" id="ENSMMUP00000069108.1"/>
    </source>
</evidence>
<name>A0A5F7ZVB7_MACMU</name>
<keyword evidence="3" id="KW-1185">Reference proteome</keyword>
<reference evidence="2" key="3">
    <citation type="submission" date="2025-08" db="UniProtKB">
        <authorList>
            <consortium name="Ensembl"/>
        </authorList>
    </citation>
    <scope>IDENTIFICATION</scope>
    <source>
        <strain evidence="2">17573</strain>
    </source>
</reference>
<dbReference type="Ensembl" id="ENSMMUT00000079818.1">
    <property type="protein sequence ID" value="ENSMMUP00000069108.1"/>
    <property type="gene ID" value="ENSMMUG00000057646.1"/>
</dbReference>
<organism evidence="2 3">
    <name type="scientific">Macaca mulatta</name>
    <name type="common">Rhesus macaque</name>
    <dbReference type="NCBI Taxonomy" id="9544"/>
    <lineage>
        <taxon>Eukaryota</taxon>
        <taxon>Metazoa</taxon>
        <taxon>Chordata</taxon>
        <taxon>Craniata</taxon>
        <taxon>Vertebrata</taxon>
        <taxon>Euteleostomi</taxon>
        <taxon>Mammalia</taxon>
        <taxon>Eutheria</taxon>
        <taxon>Euarchontoglires</taxon>
        <taxon>Primates</taxon>
        <taxon>Haplorrhini</taxon>
        <taxon>Catarrhini</taxon>
        <taxon>Cercopithecidae</taxon>
        <taxon>Cercopithecinae</taxon>
        <taxon>Macaca</taxon>
    </lineage>
</organism>
<dbReference type="Proteomes" id="UP000006718">
    <property type="component" value="Chromosome 5"/>
</dbReference>
<evidence type="ECO:0000313" key="3">
    <source>
        <dbReference type="Proteomes" id="UP000006718"/>
    </source>
</evidence>